<dbReference type="InterPro" id="IPR006175">
    <property type="entry name" value="YjgF/YER057c/UK114"/>
</dbReference>
<reference evidence="2" key="1">
    <citation type="journal article" date="2014" name="Int. J. Syst. Evol. Microbiol.">
        <title>Complete genome sequence of Corynebacterium casei LMG S-19264T (=DSM 44701T), isolated from a smear-ripened cheese.</title>
        <authorList>
            <consortium name="US DOE Joint Genome Institute (JGI-PGF)"/>
            <person name="Walter F."/>
            <person name="Albersmeier A."/>
            <person name="Kalinowski J."/>
            <person name="Ruckert C."/>
        </authorList>
    </citation>
    <scope>NUCLEOTIDE SEQUENCE</scope>
    <source>
        <strain evidence="2">CGMCC 4.5737</strain>
    </source>
</reference>
<dbReference type="CDD" id="cd00448">
    <property type="entry name" value="YjgF_YER057c_UK114_family"/>
    <property type="match status" value="1"/>
</dbReference>
<accession>A0A8J3FVT8</accession>
<dbReference type="PANTHER" id="PTHR11803">
    <property type="entry name" value="2-IMINOBUTANOATE/2-IMINOPROPANOATE DEAMINASE RIDA"/>
    <property type="match status" value="1"/>
</dbReference>
<dbReference type="InterPro" id="IPR035959">
    <property type="entry name" value="RutC-like_sf"/>
</dbReference>
<evidence type="ECO:0000313" key="3">
    <source>
        <dbReference type="Proteomes" id="UP000637578"/>
    </source>
</evidence>
<dbReference type="RefSeq" id="WP_189057388.1">
    <property type="nucleotide sequence ID" value="NZ_BMMK01000010.1"/>
</dbReference>
<dbReference type="Proteomes" id="UP000637578">
    <property type="component" value="Unassembled WGS sequence"/>
</dbReference>
<proteinExistence type="inferred from homology"/>
<dbReference type="GO" id="GO:0005829">
    <property type="term" value="C:cytosol"/>
    <property type="evidence" value="ECO:0007669"/>
    <property type="project" value="TreeGrafter"/>
</dbReference>
<evidence type="ECO:0000256" key="1">
    <source>
        <dbReference type="ARBA" id="ARBA00010552"/>
    </source>
</evidence>
<dbReference type="PANTHER" id="PTHR11803:SF58">
    <property type="entry name" value="PROTEIN HMF1-RELATED"/>
    <property type="match status" value="1"/>
</dbReference>
<comment type="similarity">
    <text evidence="1">Belongs to the RutC family.</text>
</comment>
<sequence>MTEQQSQQPVALVPAGHSKPIGRYSPGVALSLPLAGKLVFVSGQVATDQHGNVLSPGDAGGQTRVVFERIRGVLRAAGGDLPDIVNLVVYVADVKRDFTEISTVRNEMLGEPAPASTLVEVSRLAEEGCLVEISAIAVVGG</sequence>
<organism evidence="2 3">
    <name type="scientific">Longimycelium tulufanense</name>
    <dbReference type="NCBI Taxonomy" id="907463"/>
    <lineage>
        <taxon>Bacteria</taxon>
        <taxon>Bacillati</taxon>
        <taxon>Actinomycetota</taxon>
        <taxon>Actinomycetes</taxon>
        <taxon>Pseudonocardiales</taxon>
        <taxon>Pseudonocardiaceae</taxon>
        <taxon>Longimycelium</taxon>
    </lineage>
</organism>
<comment type="caution">
    <text evidence="2">The sequence shown here is derived from an EMBL/GenBank/DDBJ whole genome shotgun (WGS) entry which is preliminary data.</text>
</comment>
<dbReference type="Gene3D" id="3.30.1330.40">
    <property type="entry name" value="RutC-like"/>
    <property type="match status" value="1"/>
</dbReference>
<dbReference type="GO" id="GO:0019239">
    <property type="term" value="F:deaminase activity"/>
    <property type="evidence" value="ECO:0007669"/>
    <property type="project" value="TreeGrafter"/>
</dbReference>
<protein>
    <submittedName>
        <fullName evidence="2">Enamine deaminase RidA</fullName>
    </submittedName>
</protein>
<gene>
    <name evidence="2" type="ORF">GCM10012275_26360</name>
</gene>
<keyword evidence="3" id="KW-1185">Reference proteome</keyword>
<dbReference type="AlphaFoldDB" id="A0A8J3FVT8"/>
<dbReference type="SUPFAM" id="SSF55298">
    <property type="entry name" value="YjgF-like"/>
    <property type="match status" value="1"/>
</dbReference>
<name>A0A8J3FVT8_9PSEU</name>
<dbReference type="EMBL" id="BMMK01000010">
    <property type="protein sequence ID" value="GGM53933.1"/>
    <property type="molecule type" value="Genomic_DNA"/>
</dbReference>
<dbReference type="Pfam" id="PF01042">
    <property type="entry name" value="Ribonuc_L-PSP"/>
    <property type="match status" value="1"/>
</dbReference>
<reference evidence="2" key="2">
    <citation type="submission" date="2020-09" db="EMBL/GenBank/DDBJ databases">
        <authorList>
            <person name="Sun Q."/>
            <person name="Zhou Y."/>
        </authorList>
    </citation>
    <scope>NUCLEOTIDE SEQUENCE</scope>
    <source>
        <strain evidence="2">CGMCC 4.5737</strain>
    </source>
</reference>
<evidence type="ECO:0000313" key="2">
    <source>
        <dbReference type="EMBL" id="GGM53933.1"/>
    </source>
</evidence>